<feature type="domain" description="Phospholipase D N-terminal" evidence="2">
    <location>
        <begin position="49"/>
        <end position="143"/>
    </location>
</feature>
<dbReference type="InterPro" id="IPR052900">
    <property type="entry name" value="Phospholipid_Metab_Enz"/>
</dbReference>
<dbReference type="Proteomes" id="UP000663856">
    <property type="component" value="Unassembled WGS sequence"/>
</dbReference>
<organism evidence="3 5">
    <name type="scientific">Rotaria magnacalcarata</name>
    <dbReference type="NCBI Taxonomy" id="392030"/>
    <lineage>
        <taxon>Eukaryota</taxon>
        <taxon>Metazoa</taxon>
        <taxon>Spiralia</taxon>
        <taxon>Gnathifera</taxon>
        <taxon>Rotifera</taxon>
        <taxon>Eurotatoria</taxon>
        <taxon>Bdelloidea</taxon>
        <taxon>Philodinida</taxon>
        <taxon>Philodinidae</taxon>
        <taxon>Rotaria</taxon>
    </lineage>
</organism>
<evidence type="ECO:0008006" key="7">
    <source>
        <dbReference type="Google" id="ProtNLM"/>
    </source>
</evidence>
<dbReference type="AlphaFoldDB" id="A0A816QUG1"/>
<dbReference type="Gene3D" id="2.60.40.380">
    <property type="entry name" value="Purple acid phosphatase-like, N-terminal"/>
    <property type="match status" value="1"/>
</dbReference>
<evidence type="ECO:0000259" key="2">
    <source>
        <dbReference type="Pfam" id="PF16655"/>
    </source>
</evidence>
<dbReference type="InterPro" id="IPR029052">
    <property type="entry name" value="Metallo-depent_PP-like"/>
</dbReference>
<dbReference type="SUPFAM" id="SSF56300">
    <property type="entry name" value="Metallo-dependent phosphatases"/>
    <property type="match status" value="1"/>
</dbReference>
<evidence type="ECO:0000259" key="1">
    <source>
        <dbReference type="Pfam" id="PF09423"/>
    </source>
</evidence>
<dbReference type="PANTHER" id="PTHR43606:SF2">
    <property type="entry name" value="ALKALINE PHOSPHATASE FAMILY PROTEIN (AFU_ORTHOLOGUE AFUA_5G03860)"/>
    <property type="match status" value="1"/>
</dbReference>
<comment type="caution">
    <text evidence="3">The sequence shown here is derived from an EMBL/GenBank/DDBJ whole genome shotgun (WGS) entry which is preliminary data.</text>
</comment>
<protein>
    <recommendedName>
        <fullName evidence="7">Alkaline phosphatase</fullName>
    </recommendedName>
</protein>
<feature type="domain" description="PhoD-like phosphatase metallophosphatase" evidence="1">
    <location>
        <begin position="157"/>
        <end position="566"/>
    </location>
</feature>
<dbReference type="Pfam" id="PF09423">
    <property type="entry name" value="PhoD"/>
    <property type="match status" value="1"/>
</dbReference>
<dbReference type="Pfam" id="PF16655">
    <property type="entry name" value="PhoD_N"/>
    <property type="match status" value="1"/>
</dbReference>
<sequence length="603" mass="66698">MGGLQMERRHFLKASFFTVAAAGLPFAALHTHSAMAASTVPKGTYHFPQGVASGDPRAHSLVFWARCQPLNTSAVGANDPIALTLEVSTSPTFKTITARVALQATATYDFTTRAKVTKLKAYTNYYYRFIAGNDISAVGTSRTAPRAGIGEPDTLKFAWISCQDWSVNHWQAMSLLAEEELDFLVHLGDYIYETVGAAFQTGAAAPAHTPLVLPSGTSGADNTKYANTLEDYRYLYRQYRSDPRLQTLHQKFPLLAIWDDHEFSDDCWKDHQTYTNANVQQTSRRRSANQAWIENMPIDFGDVSFDLNNANYDNIRIYRDFQFGSLFDLILTDERLYRDDHAVNEATWASQLGHDPVNGSDSSARYFVAKPVLQQFEATATAALGRAPSILGDTQTQWWKNKMKSSTAAWRIWGNEVMLNRLQVDLTKLASAPNNQVFIANADAWDGYPSYKAELMGYLKNENIKNVVAITGDLHAFQVGVVRDVPDTKTGTPVLVDFLGAGISSSSFYSYVKAGAAGTPLSVLLSTPQIFDGLLKINNPDLLYADHDAQGFATATITKKQLEVTFHKVKPLRANGTAPIYPLLKKTRFTLAAGSNKPIMHLL</sequence>
<gene>
    <name evidence="4" type="ORF">OVN521_LOCUS15438</name>
    <name evidence="3" type="ORF">WKI299_LOCUS12838</name>
</gene>
<dbReference type="InterPro" id="IPR038607">
    <property type="entry name" value="PhoD-like_sf"/>
</dbReference>
<dbReference type="Proteomes" id="UP000663866">
    <property type="component" value="Unassembled WGS sequence"/>
</dbReference>
<proteinExistence type="predicted"/>
<dbReference type="InterPro" id="IPR018946">
    <property type="entry name" value="PhoD-like_MPP"/>
</dbReference>
<dbReference type="PANTHER" id="PTHR43606">
    <property type="entry name" value="PHOSPHATASE, PUTATIVE (AFU_ORTHOLOGUE AFUA_6G08710)-RELATED"/>
    <property type="match status" value="1"/>
</dbReference>
<name>A0A816QUG1_9BILA</name>
<dbReference type="InterPro" id="IPR006311">
    <property type="entry name" value="TAT_signal"/>
</dbReference>
<dbReference type="EMBL" id="CAJNRF010004823">
    <property type="protein sequence ID" value="CAF2064776.1"/>
    <property type="molecule type" value="Genomic_DNA"/>
</dbReference>
<evidence type="ECO:0000313" key="5">
    <source>
        <dbReference type="Proteomes" id="UP000663856"/>
    </source>
</evidence>
<reference evidence="3" key="1">
    <citation type="submission" date="2021-02" db="EMBL/GenBank/DDBJ databases">
        <authorList>
            <person name="Nowell W R."/>
        </authorList>
    </citation>
    <scope>NUCLEOTIDE SEQUENCE</scope>
</reference>
<dbReference type="CDD" id="cd07389">
    <property type="entry name" value="MPP_PhoD"/>
    <property type="match status" value="1"/>
</dbReference>
<dbReference type="InterPro" id="IPR032093">
    <property type="entry name" value="PhoD_N"/>
</dbReference>
<evidence type="ECO:0000313" key="3">
    <source>
        <dbReference type="EMBL" id="CAF2064776.1"/>
    </source>
</evidence>
<evidence type="ECO:0000313" key="6">
    <source>
        <dbReference type="Proteomes" id="UP000663866"/>
    </source>
</evidence>
<keyword evidence="6" id="KW-1185">Reference proteome</keyword>
<dbReference type="EMBL" id="CAJOBG010002455">
    <property type="protein sequence ID" value="CAF4007886.1"/>
    <property type="molecule type" value="Genomic_DNA"/>
</dbReference>
<dbReference type="Gene3D" id="3.60.21.70">
    <property type="entry name" value="PhoD-like phosphatase"/>
    <property type="match status" value="1"/>
</dbReference>
<evidence type="ECO:0000313" key="4">
    <source>
        <dbReference type="EMBL" id="CAF4007886.1"/>
    </source>
</evidence>
<dbReference type="PROSITE" id="PS51318">
    <property type="entry name" value="TAT"/>
    <property type="match status" value="1"/>
</dbReference>
<accession>A0A816QUG1</accession>